<reference evidence="2" key="1">
    <citation type="journal article" date="2022" name="Plant J.">
        <title>Strategies of tolerance reflected in two North American maple genomes.</title>
        <authorList>
            <person name="McEvoy S.L."/>
            <person name="Sezen U.U."/>
            <person name="Trouern-Trend A."/>
            <person name="McMahon S.M."/>
            <person name="Schaberg P.G."/>
            <person name="Yang J."/>
            <person name="Wegrzyn J.L."/>
            <person name="Swenson N.G."/>
        </authorList>
    </citation>
    <scope>NUCLEOTIDE SEQUENCE</scope>
    <source>
        <strain evidence="2">91603</strain>
    </source>
</reference>
<organism evidence="2 3">
    <name type="scientific">Acer negundo</name>
    <name type="common">Box elder</name>
    <dbReference type="NCBI Taxonomy" id="4023"/>
    <lineage>
        <taxon>Eukaryota</taxon>
        <taxon>Viridiplantae</taxon>
        <taxon>Streptophyta</taxon>
        <taxon>Embryophyta</taxon>
        <taxon>Tracheophyta</taxon>
        <taxon>Spermatophyta</taxon>
        <taxon>Magnoliopsida</taxon>
        <taxon>eudicotyledons</taxon>
        <taxon>Gunneridae</taxon>
        <taxon>Pentapetalae</taxon>
        <taxon>rosids</taxon>
        <taxon>malvids</taxon>
        <taxon>Sapindales</taxon>
        <taxon>Sapindaceae</taxon>
        <taxon>Hippocastanoideae</taxon>
        <taxon>Acereae</taxon>
        <taxon>Acer</taxon>
    </lineage>
</organism>
<dbReference type="Proteomes" id="UP001064489">
    <property type="component" value="Chromosome 3"/>
</dbReference>
<protein>
    <submittedName>
        <fullName evidence="2">Uncharacterized protein</fullName>
    </submittedName>
</protein>
<dbReference type="AlphaFoldDB" id="A0AAD5NWQ8"/>
<accession>A0AAD5NWQ8</accession>
<feature type="transmembrane region" description="Helical" evidence="1">
    <location>
        <begin position="42"/>
        <end position="67"/>
    </location>
</feature>
<dbReference type="EMBL" id="JAJSOW010000100">
    <property type="protein sequence ID" value="KAI9185493.1"/>
    <property type="molecule type" value="Genomic_DNA"/>
</dbReference>
<keyword evidence="1" id="KW-0812">Transmembrane</keyword>
<evidence type="ECO:0000256" key="1">
    <source>
        <dbReference type="SAM" id="Phobius"/>
    </source>
</evidence>
<gene>
    <name evidence="2" type="ORF">LWI28_007884</name>
</gene>
<keyword evidence="3" id="KW-1185">Reference proteome</keyword>
<keyword evidence="1" id="KW-1133">Transmembrane helix</keyword>
<keyword evidence="1" id="KW-0472">Membrane</keyword>
<evidence type="ECO:0000313" key="2">
    <source>
        <dbReference type="EMBL" id="KAI9185493.1"/>
    </source>
</evidence>
<name>A0AAD5NWQ8_ACENE</name>
<proteinExistence type="predicted"/>
<comment type="caution">
    <text evidence="2">The sequence shown here is derived from an EMBL/GenBank/DDBJ whole genome shotgun (WGS) entry which is preliminary data.</text>
</comment>
<reference evidence="2" key="2">
    <citation type="submission" date="2023-02" db="EMBL/GenBank/DDBJ databases">
        <authorList>
            <person name="Swenson N.G."/>
            <person name="Wegrzyn J.L."/>
            <person name="Mcevoy S.L."/>
        </authorList>
    </citation>
    <scope>NUCLEOTIDE SEQUENCE</scope>
    <source>
        <strain evidence="2">91603</strain>
        <tissue evidence="2">Leaf</tissue>
    </source>
</reference>
<evidence type="ECO:0000313" key="3">
    <source>
        <dbReference type="Proteomes" id="UP001064489"/>
    </source>
</evidence>
<sequence>MKIERLSEEGVVLLQPAAYSHDQSENHDDDETDDNSILSRSLISLCSCIVFGCCILPLLVVGVILVIY</sequence>